<name>A0A1E3QHP5_9ASCO</name>
<proteinExistence type="predicted"/>
<gene>
    <name evidence="2" type="ORF">BABINDRAFT_178333</name>
</gene>
<dbReference type="RefSeq" id="XP_018982544.1">
    <property type="nucleotide sequence ID" value="XM_019131058.1"/>
</dbReference>
<keyword evidence="3" id="KW-1185">Reference proteome</keyword>
<protein>
    <submittedName>
        <fullName evidence="2">Uncharacterized protein</fullName>
    </submittedName>
</protein>
<dbReference type="Proteomes" id="UP000094336">
    <property type="component" value="Unassembled WGS sequence"/>
</dbReference>
<keyword evidence="1" id="KW-0812">Transmembrane</keyword>
<accession>A0A1E3QHP5</accession>
<dbReference type="AlphaFoldDB" id="A0A1E3QHP5"/>
<reference evidence="3" key="1">
    <citation type="submission" date="2016-05" db="EMBL/GenBank/DDBJ databases">
        <title>Comparative genomics of biotechnologically important yeasts.</title>
        <authorList>
            <consortium name="DOE Joint Genome Institute"/>
            <person name="Riley R."/>
            <person name="Haridas S."/>
            <person name="Wolfe K.H."/>
            <person name="Lopes M.R."/>
            <person name="Hittinger C.T."/>
            <person name="Goker M."/>
            <person name="Salamov A."/>
            <person name="Wisecaver J."/>
            <person name="Long T.M."/>
            <person name="Aerts A.L."/>
            <person name="Barry K."/>
            <person name="Choi C."/>
            <person name="Clum A."/>
            <person name="Coughlan A.Y."/>
            <person name="Deshpande S."/>
            <person name="Douglass A.P."/>
            <person name="Hanson S.J."/>
            <person name="Klenk H.-P."/>
            <person name="Labutti K."/>
            <person name="Lapidus A."/>
            <person name="Lindquist E."/>
            <person name="Lipzen A."/>
            <person name="Meier-Kolthoff J.P."/>
            <person name="Ohm R.A."/>
            <person name="Otillar R.P."/>
            <person name="Pangilinan J."/>
            <person name="Peng Y."/>
            <person name="Rokas A."/>
            <person name="Rosa C.A."/>
            <person name="Scheuner C."/>
            <person name="Sibirny A.A."/>
            <person name="Slot J.C."/>
            <person name="Stielow J.B."/>
            <person name="Sun H."/>
            <person name="Kurtzman C.P."/>
            <person name="Blackwell M."/>
            <person name="Grigoriev I.V."/>
            <person name="Jeffries T.W."/>
        </authorList>
    </citation>
    <scope>NUCLEOTIDE SEQUENCE [LARGE SCALE GENOMIC DNA]</scope>
    <source>
        <strain evidence="3">NRRL Y-12698</strain>
    </source>
</reference>
<organism evidence="2 3">
    <name type="scientific">Babjeviella inositovora NRRL Y-12698</name>
    <dbReference type="NCBI Taxonomy" id="984486"/>
    <lineage>
        <taxon>Eukaryota</taxon>
        <taxon>Fungi</taxon>
        <taxon>Dikarya</taxon>
        <taxon>Ascomycota</taxon>
        <taxon>Saccharomycotina</taxon>
        <taxon>Pichiomycetes</taxon>
        <taxon>Serinales incertae sedis</taxon>
        <taxon>Babjeviella</taxon>
    </lineage>
</organism>
<evidence type="ECO:0000313" key="3">
    <source>
        <dbReference type="Proteomes" id="UP000094336"/>
    </source>
</evidence>
<dbReference type="EMBL" id="KV454442">
    <property type="protein sequence ID" value="ODQ77216.1"/>
    <property type="molecule type" value="Genomic_DNA"/>
</dbReference>
<evidence type="ECO:0000256" key="1">
    <source>
        <dbReference type="SAM" id="Phobius"/>
    </source>
</evidence>
<dbReference type="GeneID" id="30148911"/>
<keyword evidence="1" id="KW-1133">Transmembrane helix</keyword>
<feature type="transmembrane region" description="Helical" evidence="1">
    <location>
        <begin position="83"/>
        <end position="112"/>
    </location>
</feature>
<sequence length="130" mass="14123">MAEVAGDKRAPGRVSASAKRMRAYGGVIARDVSQGAPEIRRGNKSEGPVETWIIHPSHLSLSFVLLPAEGAGHNRCITKSWTCAFLVLVTVLTLPETVCIFMVITCQFYAYFIGCGGVYMRPETFLGSDI</sequence>
<keyword evidence="1" id="KW-0472">Membrane</keyword>
<evidence type="ECO:0000313" key="2">
    <source>
        <dbReference type="EMBL" id="ODQ77216.1"/>
    </source>
</evidence>